<evidence type="ECO:0000256" key="1">
    <source>
        <dbReference type="SAM" id="Phobius"/>
    </source>
</evidence>
<keyword evidence="1" id="KW-0812">Transmembrane</keyword>
<sequence length="293" mass="31213">MVSRRDLREDLSEESLRVAILAGLASVPVTFALTWRPVPTEVVTVGGSVSAGPLLATSLLVGVYYRNRTTPTRRAGLWTGLTGSLAMVLVTLLNTATTIGGSPEWMVVASAVALPLVVALSVGIAVLAAMIGALVGAWIATRVWREHHPTDASATDGTSDGTLRWWHLVPFYVVTAPLIVGSGFVVQSEHGAAFVLSWVAMFLFVPLSVLTLVALFIDVTAPRGGDTDWTPAVWTYVGVPIAVYGLAYAITAIQSFGYPAGWGIYAYFGALWVTSVAYVVAKRRNVARGPRER</sequence>
<protein>
    <submittedName>
        <fullName evidence="3">Uncharacterized protein</fullName>
    </submittedName>
</protein>
<feature type="transmembrane region" description="Helical" evidence="1">
    <location>
        <begin position="77"/>
        <end position="96"/>
    </location>
</feature>
<keyword evidence="1" id="KW-0472">Membrane</keyword>
<dbReference type="InterPro" id="IPR040493">
    <property type="entry name" value="DUF5518"/>
</dbReference>
<evidence type="ECO:0000313" key="2">
    <source>
        <dbReference type="EMBL" id="APX97229.1"/>
    </source>
</evidence>
<feature type="transmembrane region" description="Helical" evidence="1">
    <location>
        <begin position="229"/>
        <end position="250"/>
    </location>
</feature>
<dbReference type="EMBL" id="FTNP01000002">
    <property type="protein sequence ID" value="SIR71156.1"/>
    <property type="molecule type" value="Genomic_DNA"/>
</dbReference>
<dbReference type="Proteomes" id="UP000187321">
    <property type="component" value="Chromosome"/>
</dbReference>
<feature type="transmembrane region" description="Helical" evidence="1">
    <location>
        <begin position="262"/>
        <end position="281"/>
    </location>
</feature>
<feature type="transmembrane region" description="Helical" evidence="1">
    <location>
        <begin position="165"/>
        <end position="186"/>
    </location>
</feature>
<reference evidence="3 4" key="2">
    <citation type="submission" date="2017-01" db="EMBL/GenBank/DDBJ databases">
        <authorList>
            <person name="Mah S.A."/>
            <person name="Swanson W.J."/>
            <person name="Moy G.W."/>
            <person name="Vacquier V.D."/>
        </authorList>
    </citation>
    <scope>NUCLEOTIDE SEQUENCE [LARGE SCALE GENOMIC DNA]</scope>
    <source>
        <strain evidence="3 4">CGMCC 1.8909</strain>
    </source>
</reference>
<dbReference type="OrthoDB" id="293423at2157"/>
<dbReference type="EMBL" id="CP019327">
    <property type="protein sequence ID" value="APX97229.1"/>
    <property type="molecule type" value="Genomic_DNA"/>
</dbReference>
<feature type="transmembrane region" description="Helical" evidence="1">
    <location>
        <begin position="16"/>
        <end position="36"/>
    </location>
</feature>
<keyword evidence="4" id="KW-1185">Reference proteome</keyword>
<proteinExistence type="predicted"/>
<dbReference type="Pfam" id="PF17647">
    <property type="entry name" value="DUF5518"/>
    <property type="match status" value="1"/>
</dbReference>
<reference evidence="2 5" key="1">
    <citation type="submission" date="2017-01" db="EMBL/GenBank/DDBJ databases">
        <title>Complete genome sequence of Haloterrigena daqingensis type strain (JX313T).</title>
        <authorList>
            <person name="Shuang W."/>
        </authorList>
    </citation>
    <scope>NUCLEOTIDE SEQUENCE [LARGE SCALE GENOMIC DNA]</scope>
    <source>
        <strain evidence="2 5">JX313</strain>
    </source>
</reference>
<gene>
    <name evidence="2" type="ORF">BB347_11700</name>
    <name evidence="3" type="ORF">SAMN05421809_2078</name>
</gene>
<dbReference type="AlphaFoldDB" id="A0A1N7D5I7"/>
<keyword evidence="1" id="KW-1133">Transmembrane helix</keyword>
<accession>A0A1N7D5I7</accession>
<feature type="transmembrane region" description="Helical" evidence="1">
    <location>
        <begin position="116"/>
        <end position="144"/>
    </location>
</feature>
<name>A0A1N7D5I7_9EURY</name>
<evidence type="ECO:0000313" key="4">
    <source>
        <dbReference type="Proteomes" id="UP000185687"/>
    </source>
</evidence>
<organism evidence="3 4">
    <name type="scientific">Natronorubrum daqingense</name>
    <dbReference type="NCBI Taxonomy" id="588898"/>
    <lineage>
        <taxon>Archaea</taxon>
        <taxon>Methanobacteriati</taxon>
        <taxon>Methanobacteriota</taxon>
        <taxon>Stenosarchaea group</taxon>
        <taxon>Halobacteria</taxon>
        <taxon>Halobacteriales</taxon>
        <taxon>Natrialbaceae</taxon>
        <taxon>Natronorubrum</taxon>
    </lineage>
</organism>
<evidence type="ECO:0000313" key="3">
    <source>
        <dbReference type="EMBL" id="SIR71156.1"/>
    </source>
</evidence>
<dbReference type="GeneID" id="30956617"/>
<evidence type="ECO:0000313" key="5">
    <source>
        <dbReference type="Proteomes" id="UP000187321"/>
    </source>
</evidence>
<dbReference type="RefSeq" id="WP_076581620.1">
    <property type="nucleotide sequence ID" value="NZ_CP019327.1"/>
</dbReference>
<feature type="transmembrane region" description="Helical" evidence="1">
    <location>
        <begin position="42"/>
        <end position="65"/>
    </location>
</feature>
<dbReference type="KEGG" id="hda:BB347_11700"/>
<dbReference type="Proteomes" id="UP000185687">
    <property type="component" value="Unassembled WGS sequence"/>
</dbReference>
<feature type="transmembrane region" description="Helical" evidence="1">
    <location>
        <begin position="192"/>
        <end position="217"/>
    </location>
</feature>